<organism evidence="1">
    <name type="scientific">gut metagenome</name>
    <dbReference type="NCBI Taxonomy" id="749906"/>
    <lineage>
        <taxon>unclassified sequences</taxon>
        <taxon>metagenomes</taxon>
        <taxon>organismal metagenomes</taxon>
    </lineage>
</organism>
<reference evidence="1" key="1">
    <citation type="journal article" date="2012" name="PLoS ONE">
        <title>Gene sets for utilization of primary and secondary nutrition supplies in the distal gut of endangered iberian lynx.</title>
        <authorList>
            <person name="Alcaide M."/>
            <person name="Messina E."/>
            <person name="Richter M."/>
            <person name="Bargiela R."/>
            <person name="Peplies J."/>
            <person name="Huws S.A."/>
            <person name="Newbold C.J."/>
            <person name="Golyshin P.N."/>
            <person name="Simon M.A."/>
            <person name="Lopez G."/>
            <person name="Yakimov M.M."/>
            <person name="Ferrer M."/>
        </authorList>
    </citation>
    <scope>NUCLEOTIDE SEQUENCE</scope>
</reference>
<proteinExistence type="predicted"/>
<protein>
    <submittedName>
        <fullName evidence="1">Uncharacterized protein</fullName>
    </submittedName>
</protein>
<accession>J9H1J3</accession>
<comment type="caution">
    <text evidence="1">The sequence shown here is derived from an EMBL/GenBank/DDBJ whole genome shotgun (WGS) entry which is preliminary data.</text>
</comment>
<dbReference type="AlphaFoldDB" id="J9H1J3"/>
<evidence type="ECO:0000313" key="1">
    <source>
        <dbReference type="EMBL" id="EJX09608.1"/>
    </source>
</evidence>
<sequence length="239" mass="27990">MEKINLRQAIHPLEQTPDQRIVTTNRNTLVTVVKIIIVEDPTHRQTPDDKSRKILTVPSPLLLRIFLDQYVEDILSHKRQRLLLQILRFPSLQSSYSLCPLLRNLDLRLLRRSHPPHLIERIHIKRQIEQTPLIIRDRTIGITIKFYQTIDKVPYLLAISMKDMRPVLMNRNTLYHITITIDIPAQMRTLLNHQAFFPSLTGSISKSGTKESGTHYQIIIFSHFCSNLKNLCPREIRQD</sequence>
<name>J9H1J3_9ZZZZ</name>
<dbReference type="EMBL" id="AMCI01000354">
    <property type="protein sequence ID" value="EJX09608.1"/>
    <property type="molecule type" value="Genomic_DNA"/>
</dbReference>
<gene>
    <name evidence="1" type="ORF">EVA_02285</name>
</gene>